<dbReference type="Proteomes" id="UP000318741">
    <property type="component" value="Chromosome"/>
</dbReference>
<evidence type="ECO:0000256" key="2">
    <source>
        <dbReference type="SAM" id="MobiDB-lite"/>
    </source>
</evidence>
<dbReference type="RefSeq" id="WP_165700685.1">
    <property type="nucleotide sequence ID" value="NZ_CP036265.1"/>
</dbReference>
<evidence type="ECO:0000313" key="3">
    <source>
        <dbReference type="EMBL" id="QDT16079.1"/>
    </source>
</evidence>
<dbReference type="Pfam" id="PF02616">
    <property type="entry name" value="SMC_ScpA"/>
    <property type="match status" value="1"/>
</dbReference>
<dbReference type="EMBL" id="CP036265">
    <property type="protein sequence ID" value="QDT16079.1"/>
    <property type="molecule type" value="Genomic_DNA"/>
</dbReference>
<sequence>MKTDGPALSVHRPEQRPGNGAVAEPPEPEGFRAELDLYVGPIDLLHHLARRSELDLLDLPLAQVVGQFEAYSRTLGFLDLDGTGDFLSAATHLVEMKSKRALPVAPKKTKEEAPSEDRTALLSRLLEYRRYKEAAAALERRASGAAERLPRIVERPSNDHGGADRIRDVELWDLVGALARVIEPAEEVGAGTVKREAIPVAKWVEILAARVRKEGRLRFEDCFADPRDRDAVTGAFLAVLELLRHHRFRAEQARNFGPIVILPPADS</sequence>
<protein>
    <recommendedName>
        <fullName evidence="1">Segregation and condensation protein A</fullName>
    </recommendedName>
</protein>
<proteinExistence type="predicted"/>
<dbReference type="PANTHER" id="PTHR33969:SF2">
    <property type="entry name" value="SEGREGATION AND CONDENSATION PROTEIN A"/>
    <property type="match status" value="1"/>
</dbReference>
<name>A0A517P9N0_9PLAN</name>
<feature type="region of interest" description="Disordered" evidence="2">
    <location>
        <begin position="1"/>
        <end position="28"/>
    </location>
</feature>
<gene>
    <name evidence="3" type="primary">scpA</name>
    <name evidence="3" type="ORF">CA12_21770</name>
</gene>
<keyword evidence="4" id="KW-1185">Reference proteome</keyword>
<evidence type="ECO:0000256" key="1">
    <source>
        <dbReference type="ARBA" id="ARBA00044777"/>
    </source>
</evidence>
<dbReference type="Gene3D" id="6.10.250.2410">
    <property type="match status" value="1"/>
</dbReference>
<dbReference type="KEGG" id="acaf:CA12_21770"/>
<evidence type="ECO:0000313" key="4">
    <source>
        <dbReference type="Proteomes" id="UP000318741"/>
    </source>
</evidence>
<reference evidence="3 4" key="1">
    <citation type="submission" date="2019-02" db="EMBL/GenBank/DDBJ databases">
        <title>Deep-cultivation of Planctomycetes and their phenomic and genomic characterization uncovers novel biology.</title>
        <authorList>
            <person name="Wiegand S."/>
            <person name="Jogler M."/>
            <person name="Boedeker C."/>
            <person name="Pinto D."/>
            <person name="Vollmers J."/>
            <person name="Rivas-Marin E."/>
            <person name="Kohn T."/>
            <person name="Peeters S.H."/>
            <person name="Heuer A."/>
            <person name="Rast P."/>
            <person name="Oberbeckmann S."/>
            <person name="Bunk B."/>
            <person name="Jeske O."/>
            <person name="Meyerdierks A."/>
            <person name="Storesund J.E."/>
            <person name="Kallscheuer N."/>
            <person name="Luecker S."/>
            <person name="Lage O.M."/>
            <person name="Pohl T."/>
            <person name="Merkel B.J."/>
            <person name="Hornburger P."/>
            <person name="Mueller R.-W."/>
            <person name="Bruemmer F."/>
            <person name="Labrenz M."/>
            <person name="Spormann A.M."/>
            <person name="Op den Camp H."/>
            <person name="Overmann J."/>
            <person name="Amann R."/>
            <person name="Jetten M.S.M."/>
            <person name="Mascher T."/>
            <person name="Medema M.H."/>
            <person name="Devos D.P."/>
            <person name="Kaster A.-K."/>
            <person name="Ovreas L."/>
            <person name="Rohde M."/>
            <person name="Galperin M.Y."/>
            <person name="Jogler C."/>
        </authorList>
    </citation>
    <scope>NUCLEOTIDE SEQUENCE [LARGE SCALE GENOMIC DNA]</scope>
    <source>
        <strain evidence="3 4">CA12</strain>
    </source>
</reference>
<dbReference type="InterPro" id="IPR003768">
    <property type="entry name" value="ScpA"/>
</dbReference>
<accession>A0A517P9N0</accession>
<dbReference type="PANTHER" id="PTHR33969">
    <property type="entry name" value="SEGREGATION AND CONDENSATION PROTEIN A"/>
    <property type="match status" value="1"/>
</dbReference>
<organism evidence="3 4">
    <name type="scientific">Alienimonas californiensis</name>
    <dbReference type="NCBI Taxonomy" id="2527989"/>
    <lineage>
        <taxon>Bacteria</taxon>
        <taxon>Pseudomonadati</taxon>
        <taxon>Planctomycetota</taxon>
        <taxon>Planctomycetia</taxon>
        <taxon>Planctomycetales</taxon>
        <taxon>Planctomycetaceae</taxon>
        <taxon>Alienimonas</taxon>
    </lineage>
</organism>
<dbReference type="AlphaFoldDB" id="A0A517P9N0"/>